<dbReference type="EMBL" id="JACJJL010000008">
    <property type="protein sequence ID" value="MBM6661331.1"/>
    <property type="molecule type" value="Genomic_DNA"/>
</dbReference>
<evidence type="ECO:0000313" key="2">
    <source>
        <dbReference type="Proteomes" id="UP000764045"/>
    </source>
</evidence>
<dbReference type="AlphaFoldDB" id="A0A939B4C0"/>
<comment type="caution">
    <text evidence="1">The sequence shown here is derived from an EMBL/GenBank/DDBJ whole genome shotgun (WGS) entry which is preliminary data.</text>
</comment>
<name>A0A939B4C0_9BACT</name>
<evidence type="ECO:0000313" key="1">
    <source>
        <dbReference type="EMBL" id="MBM6661331.1"/>
    </source>
</evidence>
<keyword evidence="2" id="KW-1185">Reference proteome</keyword>
<protein>
    <submittedName>
        <fullName evidence="1">Uncharacterized protein</fullName>
    </submittedName>
</protein>
<dbReference type="Proteomes" id="UP000764045">
    <property type="component" value="Unassembled WGS sequence"/>
</dbReference>
<reference evidence="1 2" key="1">
    <citation type="journal article" date="2021" name="Sci. Rep.">
        <title>The distribution of antibiotic resistance genes in chicken gut microbiota commensals.</title>
        <authorList>
            <person name="Juricova H."/>
            <person name="Matiasovicova J."/>
            <person name="Kubasova T."/>
            <person name="Cejkova D."/>
            <person name="Rychlik I."/>
        </authorList>
    </citation>
    <scope>NUCLEOTIDE SEQUENCE [LARGE SCALE GENOMIC DNA]</scope>
    <source>
        <strain evidence="1 2">An819</strain>
    </source>
</reference>
<gene>
    <name evidence="1" type="ORF">H6B30_06115</name>
</gene>
<proteinExistence type="predicted"/>
<organism evidence="1 2">
    <name type="scientific">Marseilla massiliensis</name>
    <dbReference type="NCBI Taxonomy" id="1841864"/>
    <lineage>
        <taxon>Bacteria</taxon>
        <taxon>Pseudomonadati</taxon>
        <taxon>Bacteroidota</taxon>
        <taxon>Bacteroidia</taxon>
        <taxon>Bacteroidales</taxon>
        <taxon>Prevotellaceae</taxon>
        <taxon>Marseilla</taxon>
    </lineage>
</organism>
<accession>A0A939B4C0</accession>
<dbReference type="RefSeq" id="WP_205108929.1">
    <property type="nucleotide sequence ID" value="NZ_JACJJL010000008.1"/>
</dbReference>
<sequence>MYHPEGEKRYLTSHGIGGSLGYRLFQANHDRYLFKKDFVVELRVRYAHSLGGRCDLEYNLYDAGLLFYNKRHKRIPYFTIGYRNVDSRTDGIRNMNALYLSITLR</sequence>